<dbReference type="Gene3D" id="3.30.450.20">
    <property type="entry name" value="PAS domain"/>
    <property type="match status" value="3"/>
</dbReference>
<dbReference type="NCBIfam" id="TIGR00254">
    <property type="entry name" value="GGDEF"/>
    <property type="match status" value="1"/>
</dbReference>
<dbReference type="InterPro" id="IPR000700">
    <property type="entry name" value="PAS-assoc_C"/>
</dbReference>
<dbReference type="PANTHER" id="PTHR44757:SF2">
    <property type="entry name" value="BIOFILM ARCHITECTURE MAINTENANCE PROTEIN MBAA"/>
    <property type="match status" value="1"/>
</dbReference>
<dbReference type="Pfam" id="PF01590">
    <property type="entry name" value="GAF"/>
    <property type="match status" value="1"/>
</dbReference>
<evidence type="ECO:0000259" key="6">
    <source>
        <dbReference type="PROSITE" id="PS50113"/>
    </source>
</evidence>
<dbReference type="SMART" id="SM00267">
    <property type="entry name" value="GGDEF"/>
    <property type="match status" value="1"/>
</dbReference>
<dbReference type="PROSITE" id="PS50887">
    <property type="entry name" value="GGDEF"/>
    <property type="match status" value="1"/>
</dbReference>
<dbReference type="Pfam" id="PF08448">
    <property type="entry name" value="PAS_4"/>
    <property type="match status" value="1"/>
</dbReference>
<dbReference type="Pfam" id="PF00563">
    <property type="entry name" value="EAL"/>
    <property type="match status" value="1"/>
</dbReference>
<dbReference type="Gene3D" id="3.40.50.2300">
    <property type="match status" value="1"/>
</dbReference>
<dbReference type="SUPFAM" id="SSF55785">
    <property type="entry name" value="PYP-like sensor domain (PAS domain)"/>
    <property type="match status" value="3"/>
</dbReference>
<evidence type="ECO:0000259" key="7">
    <source>
        <dbReference type="PROSITE" id="PS50883"/>
    </source>
</evidence>
<evidence type="ECO:0000313" key="9">
    <source>
        <dbReference type="EMBL" id="MDP4535341.1"/>
    </source>
</evidence>
<dbReference type="PANTHER" id="PTHR44757">
    <property type="entry name" value="DIGUANYLATE CYCLASE DGCP"/>
    <property type="match status" value="1"/>
</dbReference>
<dbReference type="SMART" id="SM00086">
    <property type="entry name" value="PAC"/>
    <property type="match status" value="3"/>
</dbReference>
<dbReference type="InterPro" id="IPR043128">
    <property type="entry name" value="Rev_trsase/Diguanyl_cyclase"/>
</dbReference>
<dbReference type="Proteomes" id="UP001231616">
    <property type="component" value="Unassembled WGS sequence"/>
</dbReference>
<dbReference type="NCBIfam" id="TIGR00229">
    <property type="entry name" value="sensory_box"/>
    <property type="match status" value="3"/>
</dbReference>
<dbReference type="CDD" id="cd17569">
    <property type="entry name" value="REC_HupR-like"/>
    <property type="match status" value="1"/>
</dbReference>
<dbReference type="RefSeq" id="WP_305892604.1">
    <property type="nucleotide sequence ID" value="NZ_JAUZVZ010000004.1"/>
</dbReference>
<evidence type="ECO:0000256" key="2">
    <source>
        <dbReference type="ARBA" id="ARBA00022777"/>
    </source>
</evidence>
<accession>A0ABT9GWA0</accession>
<evidence type="ECO:0000256" key="1">
    <source>
        <dbReference type="ARBA" id="ARBA00022679"/>
    </source>
</evidence>
<feature type="domain" description="PAS" evidence="5">
    <location>
        <begin position="417"/>
        <end position="490"/>
    </location>
</feature>
<dbReference type="InterPro" id="IPR013656">
    <property type="entry name" value="PAS_4"/>
</dbReference>
<keyword evidence="1" id="KW-0808">Transferase</keyword>
<dbReference type="InterPro" id="IPR035965">
    <property type="entry name" value="PAS-like_dom_sf"/>
</dbReference>
<proteinExistence type="predicted"/>
<dbReference type="SMART" id="SM00091">
    <property type="entry name" value="PAS"/>
    <property type="match status" value="3"/>
</dbReference>
<dbReference type="InterPro" id="IPR000160">
    <property type="entry name" value="GGDEF_dom"/>
</dbReference>
<feature type="domain" description="GGDEF" evidence="8">
    <location>
        <begin position="577"/>
        <end position="710"/>
    </location>
</feature>
<feature type="domain" description="EAL" evidence="7">
    <location>
        <begin position="719"/>
        <end position="973"/>
    </location>
</feature>
<evidence type="ECO:0000313" key="10">
    <source>
        <dbReference type="Proteomes" id="UP001231616"/>
    </source>
</evidence>
<dbReference type="PROSITE" id="PS50110">
    <property type="entry name" value="RESPONSE_REGULATORY"/>
    <property type="match status" value="1"/>
</dbReference>
<comment type="caution">
    <text evidence="9">The sequence shown here is derived from an EMBL/GenBank/DDBJ whole genome shotgun (WGS) entry which is preliminary data.</text>
</comment>
<dbReference type="CDD" id="cd01948">
    <property type="entry name" value="EAL"/>
    <property type="match status" value="1"/>
</dbReference>
<dbReference type="InterPro" id="IPR029787">
    <property type="entry name" value="Nucleotide_cyclase"/>
</dbReference>
<organism evidence="9 10">
    <name type="scientific">Alkalimonas collagenimarina</name>
    <dbReference type="NCBI Taxonomy" id="400390"/>
    <lineage>
        <taxon>Bacteria</taxon>
        <taxon>Pseudomonadati</taxon>
        <taxon>Pseudomonadota</taxon>
        <taxon>Gammaproteobacteria</taxon>
        <taxon>Alkalimonas</taxon>
    </lineage>
</organism>
<keyword evidence="3" id="KW-0597">Phosphoprotein</keyword>
<dbReference type="InterPro" id="IPR003018">
    <property type="entry name" value="GAF"/>
</dbReference>
<feature type="domain" description="PAC" evidence="6">
    <location>
        <begin position="369"/>
        <end position="420"/>
    </location>
</feature>
<dbReference type="SUPFAM" id="SSF55073">
    <property type="entry name" value="Nucleotide cyclase"/>
    <property type="match status" value="1"/>
</dbReference>
<protein>
    <submittedName>
        <fullName evidence="9">EAL domain-containing protein</fullName>
    </submittedName>
</protein>
<dbReference type="SMART" id="SM00448">
    <property type="entry name" value="REC"/>
    <property type="match status" value="1"/>
</dbReference>
<dbReference type="Pfam" id="PF00990">
    <property type="entry name" value="GGDEF"/>
    <property type="match status" value="1"/>
</dbReference>
<reference evidence="9 10" key="1">
    <citation type="submission" date="2023-08" db="EMBL/GenBank/DDBJ databases">
        <authorList>
            <person name="Joshi A."/>
            <person name="Thite S."/>
        </authorList>
    </citation>
    <scope>NUCLEOTIDE SEQUENCE [LARGE SCALE GENOMIC DNA]</scope>
    <source>
        <strain evidence="9 10">AC40</strain>
    </source>
</reference>
<dbReference type="PROSITE" id="PS50113">
    <property type="entry name" value="PAC"/>
    <property type="match status" value="2"/>
</dbReference>
<dbReference type="Gene3D" id="3.20.20.450">
    <property type="entry name" value="EAL domain"/>
    <property type="match status" value="1"/>
</dbReference>
<dbReference type="SUPFAM" id="SSF141868">
    <property type="entry name" value="EAL domain-like"/>
    <property type="match status" value="1"/>
</dbReference>
<feature type="domain" description="PAS" evidence="5">
    <location>
        <begin position="297"/>
        <end position="367"/>
    </location>
</feature>
<feature type="modified residue" description="4-aspartylphosphate" evidence="3">
    <location>
        <position position="1040"/>
    </location>
</feature>
<dbReference type="CDD" id="cd00130">
    <property type="entry name" value="PAS"/>
    <property type="match status" value="3"/>
</dbReference>
<feature type="domain" description="PAS" evidence="5">
    <location>
        <begin position="18"/>
        <end position="81"/>
    </location>
</feature>
<dbReference type="InterPro" id="IPR000014">
    <property type="entry name" value="PAS"/>
</dbReference>
<evidence type="ECO:0000256" key="3">
    <source>
        <dbReference type="PROSITE-ProRule" id="PRU00169"/>
    </source>
</evidence>
<evidence type="ECO:0000259" key="5">
    <source>
        <dbReference type="PROSITE" id="PS50112"/>
    </source>
</evidence>
<dbReference type="SMART" id="SM00052">
    <property type="entry name" value="EAL"/>
    <property type="match status" value="1"/>
</dbReference>
<dbReference type="InterPro" id="IPR035919">
    <property type="entry name" value="EAL_sf"/>
</dbReference>
<dbReference type="Pfam" id="PF00072">
    <property type="entry name" value="Response_reg"/>
    <property type="match status" value="1"/>
</dbReference>
<dbReference type="InterPro" id="IPR013655">
    <property type="entry name" value="PAS_fold_3"/>
</dbReference>
<feature type="domain" description="PAC" evidence="6">
    <location>
        <begin position="489"/>
        <end position="545"/>
    </location>
</feature>
<dbReference type="EMBL" id="JAUZVZ010000004">
    <property type="protein sequence ID" value="MDP4535341.1"/>
    <property type="molecule type" value="Genomic_DNA"/>
</dbReference>
<dbReference type="SMART" id="SM00065">
    <property type="entry name" value="GAF"/>
    <property type="match status" value="1"/>
</dbReference>
<dbReference type="SUPFAM" id="SSF52172">
    <property type="entry name" value="CheY-like"/>
    <property type="match status" value="1"/>
</dbReference>
<keyword evidence="10" id="KW-1185">Reference proteome</keyword>
<dbReference type="InterPro" id="IPR001633">
    <property type="entry name" value="EAL_dom"/>
</dbReference>
<sequence length="1123" mass="127090">MAKNSYHAADLSGLTKAIMQNSMDVLAIVNADGYFIQLSEACEAVFGYPREQLMAQPFIDLVHPDDKDITRQEIEKIRHGQETKNFRNRYIRKDGAIVWLMWSARWSDESQTTFAIARDITSLVEQEQISHLRTNTLQQIALNRPLKNILASVCCFYQQHFPGSHCAVLLSRNGLLYPIASAGLTKSFFQAIEDDVIAADSGACGRASFYKETVIVANIGQDNQSASFNTLAQEHSIKACWAFPLLTNDDSTLGTYAVYHKTEKQPTKSELAFIQACSQLMIVAIERERDRNQVQHSEQRYRSLFVSNPDAIFSLDKDGKFTSVNRAGCLLLQMPEDKLLGTRFSALLTEREQVRVQHLLDLTMHGSPKSYELTMIRKNGQQLILQLSHTPIHIDHQVIGVFVIAKDLTEQVRSQESLRLFKRAVESSSNGVVIVDARQEDHPIIFVNKSFERITGYSASEALGKNCRFLQGELRDETVAKEIRLCLQQKAECHVLLKNIRKDGQHFWNELFIAPVPDEEGHISHFVGVQNDVTEKKRYEDELAYNASHDMLTGLPNRALLHDRLRQSCNMSARSLRSLAVMFIDLDGFKLINDSLGHLVGDHLLVEVSKRLSQHIRPGDTLARIGGDEFVVLLPELQHDNDVVTIAERILQHMNETFFIDQRELHISVSIGITLSSGRLEEPTLLIQQADLAMFEAKQLGRNTFQWYNRDLNKELGRQLTLRNELQKALTNKEFELYYQPQFDAQTLELTGVEALLRWKHPTLGMIAPSDFIPIAESSGQIIPLSEWVLETACGFAAQLLLRGYHQLLMAVNISSLQFQRSNFVDSVATLLQKYQLPAGSLELELTESILLSHADSAIEKLHQLKALGVHIAIDDFGTGFSSLSYLKHLPIQKIKIDRSFIRDVIRDRHDAAITKAIISMAHHLQITVIAEGVETKAQVAFLRKHHCNEFQGYYFAKPMPAAELELLLGSQQTEEQLAVLTSEREQQSKHLLLLDDEENILSALKRVLRKENYQVCTATNAEQAFELLALHDIQVVVSDQRMPGMSGTEFLSKVKAMYPDTVRLVLSGYTDLKSVTAAINEGAIYKFLTKPWDDQQLREEIRMAFLHQDKLMQEQAIDPASG</sequence>
<dbReference type="Gene3D" id="3.30.450.40">
    <property type="match status" value="1"/>
</dbReference>
<gene>
    <name evidence="9" type="ORF">Q3O60_03960</name>
</gene>
<dbReference type="InterPro" id="IPR001789">
    <property type="entry name" value="Sig_transdc_resp-reg_receiver"/>
</dbReference>
<dbReference type="Gene3D" id="3.30.70.270">
    <property type="match status" value="1"/>
</dbReference>
<dbReference type="InterPro" id="IPR001610">
    <property type="entry name" value="PAC"/>
</dbReference>
<keyword evidence="2" id="KW-0418">Kinase</keyword>
<dbReference type="PROSITE" id="PS50883">
    <property type="entry name" value="EAL"/>
    <property type="match status" value="1"/>
</dbReference>
<dbReference type="InterPro" id="IPR029016">
    <property type="entry name" value="GAF-like_dom_sf"/>
</dbReference>
<dbReference type="InterPro" id="IPR011006">
    <property type="entry name" value="CheY-like_superfamily"/>
</dbReference>
<dbReference type="Pfam" id="PF08447">
    <property type="entry name" value="PAS_3"/>
    <property type="match status" value="1"/>
</dbReference>
<dbReference type="SUPFAM" id="SSF55781">
    <property type="entry name" value="GAF domain-like"/>
    <property type="match status" value="1"/>
</dbReference>
<dbReference type="CDD" id="cd01949">
    <property type="entry name" value="GGDEF"/>
    <property type="match status" value="1"/>
</dbReference>
<feature type="domain" description="Response regulatory" evidence="4">
    <location>
        <begin position="991"/>
        <end position="1106"/>
    </location>
</feature>
<evidence type="ECO:0000259" key="8">
    <source>
        <dbReference type="PROSITE" id="PS50887"/>
    </source>
</evidence>
<dbReference type="Pfam" id="PF13426">
    <property type="entry name" value="PAS_9"/>
    <property type="match status" value="1"/>
</dbReference>
<dbReference type="InterPro" id="IPR052155">
    <property type="entry name" value="Biofilm_reg_signaling"/>
</dbReference>
<evidence type="ECO:0000259" key="4">
    <source>
        <dbReference type="PROSITE" id="PS50110"/>
    </source>
</evidence>
<name>A0ABT9GWA0_9GAMM</name>
<dbReference type="PROSITE" id="PS50112">
    <property type="entry name" value="PAS"/>
    <property type="match status" value="3"/>
</dbReference>